<dbReference type="NCBIfam" id="TIGR00945">
    <property type="entry name" value="tatC"/>
    <property type="match status" value="1"/>
</dbReference>
<name>A0A6J7E4W2_9ZZZZ</name>
<evidence type="ECO:0000256" key="5">
    <source>
        <dbReference type="SAM" id="Phobius"/>
    </source>
</evidence>
<feature type="transmembrane region" description="Helical" evidence="5">
    <location>
        <begin position="157"/>
        <end position="181"/>
    </location>
</feature>
<feature type="transmembrane region" description="Helical" evidence="5">
    <location>
        <begin position="75"/>
        <end position="97"/>
    </location>
</feature>
<keyword evidence="3 5" id="KW-1133">Transmembrane helix</keyword>
<dbReference type="PANTHER" id="PTHR30371">
    <property type="entry name" value="SEC-INDEPENDENT PROTEIN TRANSLOCASE PROTEIN TATC"/>
    <property type="match status" value="1"/>
</dbReference>
<dbReference type="AlphaFoldDB" id="A0A6J7E4W2"/>
<keyword evidence="4 5" id="KW-0472">Membrane</keyword>
<dbReference type="PANTHER" id="PTHR30371:SF0">
    <property type="entry name" value="SEC-INDEPENDENT PROTEIN TRANSLOCASE PROTEIN TATC, CHLOROPLASTIC-RELATED"/>
    <property type="match status" value="1"/>
</dbReference>
<dbReference type="InterPro" id="IPR002033">
    <property type="entry name" value="TatC"/>
</dbReference>
<evidence type="ECO:0000256" key="4">
    <source>
        <dbReference type="ARBA" id="ARBA00023136"/>
    </source>
</evidence>
<comment type="subcellular location">
    <subcellularLocation>
        <location evidence="1">Membrane</location>
        <topology evidence="1">Multi-pass membrane protein</topology>
    </subcellularLocation>
</comment>
<dbReference type="GO" id="GO:0065002">
    <property type="term" value="P:intracellular protein transmembrane transport"/>
    <property type="evidence" value="ECO:0007669"/>
    <property type="project" value="TreeGrafter"/>
</dbReference>
<evidence type="ECO:0000256" key="2">
    <source>
        <dbReference type="ARBA" id="ARBA00022692"/>
    </source>
</evidence>
<reference evidence="6" key="1">
    <citation type="submission" date="2020-05" db="EMBL/GenBank/DDBJ databases">
        <authorList>
            <person name="Chiriac C."/>
            <person name="Salcher M."/>
            <person name="Ghai R."/>
            <person name="Kavagutti S V."/>
        </authorList>
    </citation>
    <scope>NUCLEOTIDE SEQUENCE</scope>
</reference>
<organism evidence="6">
    <name type="scientific">freshwater metagenome</name>
    <dbReference type="NCBI Taxonomy" id="449393"/>
    <lineage>
        <taxon>unclassified sequences</taxon>
        <taxon>metagenomes</taxon>
        <taxon>ecological metagenomes</taxon>
    </lineage>
</organism>
<dbReference type="HAMAP" id="MF_00902">
    <property type="entry name" value="TatC"/>
    <property type="match status" value="1"/>
</dbReference>
<feature type="transmembrane region" description="Helical" evidence="5">
    <location>
        <begin position="217"/>
        <end position="236"/>
    </location>
</feature>
<feature type="transmembrane region" description="Helical" evidence="5">
    <location>
        <begin position="109"/>
        <end position="137"/>
    </location>
</feature>
<protein>
    <submittedName>
        <fullName evidence="6">Unannotated protein</fullName>
    </submittedName>
</protein>
<dbReference type="PRINTS" id="PR01840">
    <property type="entry name" value="TATCFAMILY"/>
</dbReference>
<dbReference type="GO" id="GO:0009977">
    <property type="term" value="F:proton motive force dependent protein transmembrane transporter activity"/>
    <property type="evidence" value="ECO:0007669"/>
    <property type="project" value="TreeGrafter"/>
</dbReference>
<dbReference type="Pfam" id="PF00902">
    <property type="entry name" value="TatC"/>
    <property type="match status" value="1"/>
</dbReference>
<dbReference type="EMBL" id="CAFBLW010000054">
    <property type="protein sequence ID" value="CAB4877966.1"/>
    <property type="molecule type" value="Genomic_DNA"/>
</dbReference>
<dbReference type="PROSITE" id="PS01218">
    <property type="entry name" value="TATC"/>
    <property type="match status" value="1"/>
</dbReference>
<feature type="transmembrane region" description="Helical" evidence="5">
    <location>
        <begin position="14"/>
        <end position="32"/>
    </location>
</feature>
<dbReference type="GO" id="GO:0043953">
    <property type="term" value="P:protein transport by the Tat complex"/>
    <property type="evidence" value="ECO:0007669"/>
    <property type="project" value="TreeGrafter"/>
</dbReference>
<dbReference type="InterPro" id="IPR019820">
    <property type="entry name" value="Sec-indep_translocase_CS"/>
</dbReference>
<evidence type="ECO:0000256" key="3">
    <source>
        <dbReference type="ARBA" id="ARBA00022989"/>
    </source>
</evidence>
<feature type="transmembrane region" description="Helical" evidence="5">
    <location>
        <begin position="193"/>
        <end position="211"/>
    </location>
</feature>
<sequence>MPLLDHLREFRSRIVKASIAIILASVLGWIFYNPIITQLAKPVCDLKAAQESMASHCGSLYINGVLGPLNLQIKVAFLSGIILSAPIWLYQLWAFIAPALHRREKRNGALFLAAATPFFAAGASLGYLILPVAVRVLFGFTPSSLTNLVKFDDYLDFVMRVILLFGIAFELPVFLITFNLIGFLSGRAILKPWRIWIFAICLFIAGFTPSADPLSMIALALPLIALYLGAGSFALLNDRRRSKKISSTSDH</sequence>
<evidence type="ECO:0000256" key="1">
    <source>
        <dbReference type="ARBA" id="ARBA00004141"/>
    </source>
</evidence>
<dbReference type="GO" id="GO:0033281">
    <property type="term" value="C:TAT protein transport complex"/>
    <property type="evidence" value="ECO:0007669"/>
    <property type="project" value="TreeGrafter"/>
</dbReference>
<accession>A0A6J7E4W2</accession>
<proteinExistence type="inferred from homology"/>
<evidence type="ECO:0000313" key="6">
    <source>
        <dbReference type="EMBL" id="CAB4877966.1"/>
    </source>
</evidence>
<keyword evidence="2 5" id="KW-0812">Transmembrane</keyword>
<gene>
    <name evidence="6" type="ORF">UFOPK3461_00717</name>
</gene>